<reference evidence="10" key="1">
    <citation type="journal article" date="2014" name="Genome Announc.">
        <title>Genome Sequence of Arthrobacter siccitolerans 4J27, a Xeroprotectant-Producing Desiccation-Tolerant Microorganism.</title>
        <authorList>
            <person name="Manzanera M."/>
            <person name="Santa-Cruz-Calvo L."/>
            <person name="Vilchez J.I."/>
            <person name="Garcia-Fontana C."/>
            <person name="Silva-Castro G.A."/>
            <person name="Calvo C."/>
            <person name="Gonzalez-Lopez J."/>
        </authorList>
    </citation>
    <scope>NUCLEOTIDE SEQUENCE [LARGE SCALE GENOMIC DNA]</scope>
    <source>
        <strain evidence="10">4J27</strain>
    </source>
</reference>
<feature type="transmembrane region" description="Helical" evidence="7">
    <location>
        <begin position="156"/>
        <end position="178"/>
    </location>
</feature>
<dbReference type="GO" id="GO:0055085">
    <property type="term" value="P:transmembrane transport"/>
    <property type="evidence" value="ECO:0007669"/>
    <property type="project" value="InterPro"/>
</dbReference>
<feature type="domain" description="ABC transmembrane type-1" evidence="8">
    <location>
        <begin position="1"/>
        <end position="179"/>
    </location>
</feature>
<keyword evidence="3" id="KW-1003">Cell membrane</keyword>
<dbReference type="CDD" id="cd06261">
    <property type="entry name" value="TM_PBP2"/>
    <property type="match status" value="1"/>
</dbReference>
<evidence type="ECO:0000256" key="3">
    <source>
        <dbReference type="ARBA" id="ARBA00022475"/>
    </source>
</evidence>
<sequence>MMIGLAAGTAVGVLAGYTRGKFDAFVGVITDAGLAFPGLVLIVGIAAVLGPGMQTLIIGLGAVSFPVFVRVARANTLRFSAREFVHAAHLTGARTGRIITRELLPNVIPPVFAYAIILMATLITAEASLSFLGLGLQPPTPSWGNMIAEGQYELASFPHLVFVPAAILALTVFSLNVIGDVIVRKFNAGDSKI</sequence>
<keyword evidence="2 7" id="KW-0813">Transport</keyword>
<proteinExistence type="inferred from homology"/>
<name>A0A024H5D8_9MICC</name>
<evidence type="ECO:0000313" key="9">
    <source>
        <dbReference type="EMBL" id="CCQ46941.1"/>
    </source>
</evidence>
<comment type="caution">
    <text evidence="9">The sequence shown here is derived from an EMBL/GenBank/DDBJ whole genome shotgun (WGS) entry which is preliminary data.</text>
</comment>
<evidence type="ECO:0000256" key="7">
    <source>
        <dbReference type="RuleBase" id="RU363032"/>
    </source>
</evidence>
<keyword evidence="10" id="KW-1185">Reference proteome</keyword>
<dbReference type="AlphaFoldDB" id="A0A024H5D8"/>
<comment type="subcellular location">
    <subcellularLocation>
        <location evidence="1 7">Cell membrane</location>
        <topology evidence="1 7">Multi-pass membrane protein</topology>
    </subcellularLocation>
</comment>
<keyword evidence="6 7" id="KW-0472">Membrane</keyword>
<dbReference type="PANTHER" id="PTHR43386">
    <property type="entry name" value="OLIGOPEPTIDE TRANSPORT SYSTEM PERMEASE PROTEIN APPC"/>
    <property type="match status" value="1"/>
</dbReference>
<feature type="transmembrane region" description="Helical" evidence="7">
    <location>
        <begin position="36"/>
        <end position="69"/>
    </location>
</feature>
<accession>A0A024H5D8</accession>
<protein>
    <submittedName>
        <fullName evidence="9">Binding--dependent transport system inner membrane component family protein</fullName>
    </submittedName>
</protein>
<evidence type="ECO:0000256" key="1">
    <source>
        <dbReference type="ARBA" id="ARBA00004651"/>
    </source>
</evidence>
<evidence type="ECO:0000256" key="2">
    <source>
        <dbReference type="ARBA" id="ARBA00022448"/>
    </source>
</evidence>
<dbReference type="Proteomes" id="UP000035722">
    <property type="component" value="Unassembled WGS sequence"/>
</dbReference>
<feature type="transmembrane region" description="Helical" evidence="7">
    <location>
        <begin position="111"/>
        <end position="136"/>
    </location>
</feature>
<dbReference type="EMBL" id="CAQI01000046">
    <property type="protein sequence ID" value="CCQ46941.1"/>
    <property type="molecule type" value="Genomic_DNA"/>
</dbReference>
<dbReference type="Gene3D" id="1.10.3720.10">
    <property type="entry name" value="MetI-like"/>
    <property type="match status" value="1"/>
</dbReference>
<dbReference type="InterPro" id="IPR050366">
    <property type="entry name" value="BP-dependent_transpt_permease"/>
</dbReference>
<dbReference type="InterPro" id="IPR000515">
    <property type="entry name" value="MetI-like"/>
</dbReference>
<evidence type="ECO:0000259" key="8">
    <source>
        <dbReference type="PROSITE" id="PS50928"/>
    </source>
</evidence>
<dbReference type="Pfam" id="PF00528">
    <property type="entry name" value="BPD_transp_1"/>
    <property type="match status" value="1"/>
</dbReference>
<dbReference type="GO" id="GO:0005886">
    <property type="term" value="C:plasma membrane"/>
    <property type="evidence" value="ECO:0007669"/>
    <property type="project" value="UniProtKB-SubCell"/>
</dbReference>
<gene>
    <name evidence="9" type="primary">oppC3</name>
    <name evidence="9" type="ORF">ARTSIC4J27_2917</name>
</gene>
<dbReference type="SUPFAM" id="SSF161098">
    <property type="entry name" value="MetI-like"/>
    <property type="match status" value="1"/>
</dbReference>
<evidence type="ECO:0000256" key="4">
    <source>
        <dbReference type="ARBA" id="ARBA00022692"/>
    </source>
</evidence>
<keyword evidence="4 7" id="KW-0812">Transmembrane</keyword>
<keyword evidence="5 7" id="KW-1133">Transmembrane helix</keyword>
<dbReference type="STRING" id="861266.ARTSIC4J27_2917"/>
<evidence type="ECO:0000256" key="6">
    <source>
        <dbReference type="ARBA" id="ARBA00023136"/>
    </source>
</evidence>
<dbReference type="PANTHER" id="PTHR43386:SF1">
    <property type="entry name" value="D,D-DIPEPTIDE TRANSPORT SYSTEM PERMEASE PROTEIN DDPC-RELATED"/>
    <property type="match status" value="1"/>
</dbReference>
<evidence type="ECO:0000256" key="5">
    <source>
        <dbReference type="ARBA" id="ARBA00022989"/>
    </source>
</evidence>
<organism evidence="9 10">
    <name type="scientific">Pseudarthrobacter siccitolerans</name>
    <dbReference type="NCBI Taxonomy" id="861266"/>
    <lineage>
        <taxon>Bacteria</taxon>
        <taxon>Bacillati</taxon>
        <taxon>Actinomycetota</taxon>
        <taxon>Actinomycetes</taxon>
        <taxon>Micrococcales</taxon>
        <taxon>Micrococcaceae</taxon>
        <taxon>Pseudarthrobacter</taxon>
    </lineage>
</organism>
<dbReference type="PROSITE" id="PS50928">
    <property type="entry name" value="ABC_TM1"/>
    <property type="match status" value="1"/>
</dbReference>
<dbReference type="InterPro" id="IPR035906">
    <property type="entry name" value="MetI-like_sf"/>
</dbReference>
<evidence type="ECO:0000313" key="10">
    <source>
        <dbReference type="Proteomes" id="UP000035722"/>
    </source>
</evidence>
<comment type="similarity">
    <text evidence="7">Belongs to the binding-protein-dependent transport system permease family.</text>
</comment>